<sequence>MHTNLQVKAFRTKGCEHFNFLGLIFGKSTTTCRLVDASTQVSPNSNEERELDEEFITCQKRSSASLDGDLEGPFPFPRKKIGSSSRDKKESKSSKMNNTMDAWAAFSLARMEKYKHTCPVNIVNDAYKINTCMDVLEGMEGVGSQ</sequence>
<dbReference type="AlphaFoldDB" id="A0ABC8TQC0"/>
<evidence type="ECO:0000313" key="3">
    <source>
        <dbReference type="Proteomes" id="UP001642360"/>
    </source>
</evidence>
<accession>A0ABC8TQC0</accession>
<evidence type="ECO:0000256" key="1">
    <source>
        <dbReference type="SAM" id="MobiDB-lite"/>
    </source>
</evidence>
<proteinExistence type="predicted"/>
<dbReference type="Proteomes" id="UP001642360">
    <property type="component" value="Unassembled WGS sequence"/>
</dbReference>
<gene>
    <name evidence="2" type="ORF">ILEXP_LOCUS40887</name>
</gene>
<dbReference type="EMBL" id="CAUOFW020005713">
    <property type="protein sequence ID" value="CAK9171333.1"/>
    <property type="molecule type" value="Genomic_DNA"/>
</dbReference>
<evidence type="ECO:0000313" key="2">
    <source>
        <dbReference type="EMBL" id="CAK9171333.1"/>
    </source>
</evidence>
<keyword evidence="3" id="KW-1185">Reference proteome</keyword>
<protein>
    <submittedName>
        <fullName evidence="2">Uncharacterized protein</fullName>
    </submittedName>
</protein>
<dbReference type="InterPro" id="IPR045026">
    <property type="entry name" value="LIMYB"/>
</dbReference>
<comment type="caution">
    <text evidence="2">The sequence shown here is derived from an EMBL/GenBank/DDBJ whole genome shotgun (WGS) entry which is preliminary data.</text>
</comment>
<name>A0ABC8TQC0_9AQUA</name>
<dbReference type="PANTHER" id="PTHR47584:SF14">
    <property type="entry name" value="L10-INTERACTING MYB DOMAIN-CONTAINING PROTEIN-LIKE"/>
    <property type="match status" value="1"/>
</dbReference>
<feature type="region of interest" description="Disordered" evidence="1">
    <location>
        <begin position="62"/>
        <end position="96"/>
    </location>
</feature>
<dbReference type="PANTHER" id="PTHR47584">
    <property type="match status" value="1"/>
</dbReference>
<organism evidence="2 3">
    <name type="scientific">Ilex paraguariensis</name>
    <name type="common">yerba mate</name>
    <dbReference type="NCBI Taxonomy" id="185542"/>
    <lineage>
        <taxon>Eukaryota</taxon>
        <taxon>Viridiplantae</taxon>
        <taxon>Streptophyta</taxon>
        <taxon>Embryophyta</taxon>
        <taxon>Tracheophyta</taxon>
        <taxon>Spermatophyta</taxon>
        <taxon>Magnoliopsida</taxon>
        <taxon>eudicotyledons</taxon>
        <taxon>Gunneridae</taxon>
        <taxon>Pentapetalae</taxon>
        <taxon>asterids</taxon>
        <taxon>campanulids</taxon>
        <taxon>Aquifoliales</taxon>
        <taxon>Aquifoliaceae</taxon>
        <taxon>Ilex</taxon>
    </lineage>
</organism>
<reference evidence="2 3" key="1">
    <citation type="submission" date="2024-02" db="EMBL/GenBank/DDBJ databases">
        <authorList>
            <person name="Vignale AGUSTIN F."/>
            <person name="Sosa J E."/>
            <person name="Modenutti C."/>
        </authorList>
    </citation>
    <scope>NUCLEOTIDE SEQUENCE [LARGE SCALE GENOMIC DNA]</scope>
</reference>